<keyword evidence="6" id="KW-0347">Helicase</keyword>
<feature type="compositionally biased region" description="Acidic residues" evidence="9">
    <location>
        <begin position="1"/>
        <end position="17"/>
    </location>
</feature>
<comment type="similarity">
    <text evidence="2">Belongs to the helicase family. SKI2 subfamily.</text>
</comment>
<dbReference type="InterPro" id="IPR048392">
    <property type="entry name" value="MTR4-like_stalk"/>
</dbReference>
<dbReference type="GO" id="GO:0003724">
    <property type="term" value="F:RNA helicase activity"/>
    <property type="evidence" value="ECO:0007669"/>
    <property type="project" value="InterPro"/>
</dbReference>
<keyword evidence="3" id="KW-0698">rRNA processing</keyword>
<dbReference type="InterPro" id="IPR025696">
    <property type="entry name" value="Beta-barrel_MTR4"/>
</dbReference>
<feature type="domain" description="Helicase ATP-binding" evidence="10">
    <location>
        <begin position="143"/>
        <end position="299"/>
    </location>
</feature>
<dbReference type="FunFam" id="3.40.50.300:FF:000083">
    <property type="entry name" value="ATP-dependent RNA helicase DOB1"/>
    <property type="match status" value="1"/>
</dbReference>
<feature type="domain" description="Helicase C-terminal" evidence="11">
    <location>
        <begin position="405"/>
        <end position="577"/>
    </location>
</feature>
<comment type="subcellular location">
    <subcellularLocation>
        <location evidence="1">Nucleus</location>
    </subcellularLocation>
</comment>
<dbReference type="InterPro" id="IPR001650">
    <property type="entry name" value="Helicase_C-like"/>
</dbReference>
<dbReference type="Pfam" id="PF00271">
    <property type="entry name" value="Helicase_C"/>
    <property type="match status" value="1"/>
</dbReference>
<dbReference type="InterPro" id="IPR011545">
    <property type="entry name" value="DEAD/DEAH_box_helicase_dom"/>
</dbReference>
<dbReference type="PROSITE" id="PS51192">
    <property type="entry name" value="HELICASE_ATP_BIND_1"/>
    <property type="match status" value="1"/>
</dbReference>
<dbReference type="CDD" id="cd18024">
    <property type="entry name" value="DEXHc_Mtr4-like"/>
    <property type="match status" value="1"/>
</dbReference>
<dbReference type="PANTHER" id="PTHR12131:SF7">
    <property type="entry name" value="EXOSOME RNA HELICASE MTR4"/>
    <property type="match status" value="1"/>
</dbReference>
<dbReference type="GO" id="GO:0003723">
    <property type="term" value="F:RNA binding"/>
    <property type="evidence" value="ECO:0007669"/>
    <property type="project" value="InterPro"/>
</dbReference>
<dbReference type="SMART" id="SM00490">
    <property type="entry name" value="HELICc"/>
    <property type="match status" value="1"/>
</dbReference>
<dbReference type="AlphaFoldDB" id="A0A8D8W534"/>
<evidence type="ECO:0000259" key="11">
    <source>
        <dbReference type="PROSITE" id="PS51194"/>
    </source>
</evidence>
<evidence type="ECO:0000256" key="6">
    <source>
        <dbReference type="ARBA" id="ARBA00022806"/>
    </source>
</evidence>
<dbReference type="SMART" id="SM01142">
    <property type="entry name" value="DSHCT"/>
    <property type="match status" value="1"/>
</dbReference>
<evidence type="ECO:0000256" key="5">
    <source>
        <dbReference type="ARBA" id="ARBA00022801"/>
    </source>
</evidence>
<dbReference type="GO" id="GO:0000460">
    <property type="term" value="P:maturation of 5.8S rRNA"/>
    <property type="evidence" value="ECO:0007669"/>
    <property type="project" value="TreeGrafter"/>
</dbReference>
<feature type="region of interest" description="Disordered" evidence="9">
    <location>
        <begin position="601"/>
        <end position="621"/>
    </location>
</feature>
<dbReference type="InterPro" id="IPR012961">
    <property type="entry name" value="Ski2/MTR4_C"/>
</dbReference>
<dbReference type="FunFam" id="3.40.50.300:FF:000141">
    <property type="entry name" value="ATP-dependent RNA helicase DOB1"/>
    <property type="match status" value="1"/>
</dbReference>
<dbReference type="Gene3D" id="2.40.30.300">
    <property type="match status" value="1"/>
</dbReference>
<feature type="region of interest" description="Disordered" evidence="9">
    <location>
        <begin position="1"/>
        <end position="58"/>
    </location>
</feature>
<dbReference type="Pfam" id="PF08148">
    <property type="entry name" value="DSHCT"/>
    <property type="match status" value="1"/>
</dbReference>
<evidence type="ECO:0000313" key="12">
    <source>
        <dbReference type="EMBL" id="CAG6646128.1"/>
    </source>
</evidence>
<evidence type="ECO:0000256" key="1">
    <source>
        <dbReference type="ARBA" id="ARBA00004123"/>
    </source>
</evidence>
<accession>A0A8D8W534</accession>
<dbReference type="PROSITE" id="PS51194">
    <property type="entry name" value="HELICASE_CTER"/>
    <property type="match status" value="1"/>
</dbReference>
<sequence>MADLDDLFSVFDEDQDSITDKPSDGPSSEDPVAVPQCDIKIKEEKIEEDDTKTTKGKRSLVSEDISTDVTMKKIKKEDEDEIMKLTESKTKACMKVIVVETLEACLHEVALPPDIEYTPLVQSTGKPAREYPFVLDPFQKEAILCIENNQSVLVSAHTSAGKTVVAEYAIAASLQQSQRVIYTTPIKALSNQKYREFEESFKDVGLITGDVTINPSSSCLIMTTEILRNMLYRGSEITREVGWVIFDEIHYMRDKERGYVWEETLILLSDNVRLVFLSATIPNASQFAQWVSHLHHQPCHVVYTDYRPTPLQHYLFPNGGDGIHLIVDDNKFKEHNYQVAMNVLANAGDAAKAGDHKGGRRGGPRGGGSEQTNCFKIVKMIMERNLAPVIVFSFSKKDCEIYAMQMAKLNFNETEEVKLVDDVFSNAMDVLSEEDRKLPQIENILPLLRRGIGIHHGGLLPILKETIEILFAEGLIKVLFATETFAMGLNMPARTVLFTSSRKFDGKEERFLTSGEYIQMSGRAGRRGLDDKGIVILMIDEKVSADGVKNVVQGPPDPLNSAFHLTYNMVLNLLRVEEINPEYMLERSFYQFQNQSTIPDLAGNVKSSPSPSGGSGPSSVWWTPELEKEKKDVNDARKSFQRAKKPAERENLKTIYRKKAHTFRKLLGEAKWKSFHEQSRVLCGENLHVLIESHFRDPKIMYRLAIKKSQEVRELQGRVHKMKIEREAEVASYYHIRQQLDLLAKEYQSFINNPQYLIPFLQGGRLVKIKNDEHEFEWGMVVNFKKRNPREEKTRNPVKEAPSLVVDVLLCLHKDSTEGKMIPGNIDESGNYVMEVTPVPNKFLSNLSAVRINYPKDLRSLDSRMTVLKTIKEVLKRFPDGPQLLNPTKDMGIRESAFAEIVKKIEFFEKSLFEHPLNESPELEQLYNQYSEKVVIVGELNTQKKELQTAMSLLHMEELKCRKRVLRRLGYATDADVIEMKGRVACELSNGDELLMTELIFNGVFNDLTVAQCCALLSCFVCDEKSSETPAQVQIMAGPLRKMQELARHIARISIESKLDLDEDSYVNQFKPSLMDVVHEWCEGASFLKVCSITDIFEGSIIRCMRRLEEVLRQLVQASRNIGNTLLEDKFNEAIKTVKRDIVFAASLYL</sequence>
<keyword evidence="4" id="KW-0547">Nucleotide-binding</keyword>
<dbReference type="Gene3D" id="1.10.3380.30">
    <property type="match status" value="2"/>
</dbReference>
<dbReference type="FunFam" id="2.40.30.300:FF:000001">
    <property type="entry name" value="Mtr4 exosome RNA helicase"/>
    <property type="match status" value="1"/>
</dbReference>
<protein>
    <submittedName>
        <fullName evidence="12">Superkiller viralicidic activity 2-like 2</fullName>
    </submittedName>
</protein>
<name>A0A8D8W534_9HEMI</name>
<dbReference type="SMART" id="SM00487">
    <property type="entry name" value="DEXDc"/>
    <property type="match status" value="1"/>
</dbReference>
<dbReference type="InterPro" id="IPR050699">
    <property type="entry name" value="RNA-DNA_Helicase"/>
</dbReference>
<keyword evidence="7" id="KW-0067">ATP-binding</keyword>
<dbReference type="Pfam" id="PF13234">
    <property type="entry name" value="MTR4_beta-barrel"/>
    <property type="match status" value="1"/>
</dbReference>
<dbReference type="FunFam" id="1.10.3380.30:FF:000002">
    <property type="entry name" value="superkiller viralicidic activity 2-like 2"/>
    <property type="match status" value="1"/>
</dbReference>
<dbReference type="Gene3D" id="3.40.50.300">
    <property type="entry name" value="P-loop containing nucleotide triphosphate hydrolases"/>
    <property type="match status" value="2"/>
</dbReference>
<evidence type="ECO:0000256" key="7">
    <source>
        <dbReference type="ARBA" id="ARBA00022840"/>
    </source>
</evidence>
<proteinExistence type="inferred from homology"/>
<reference evidence="12" key="1">
    <citation type="submission" date="2021-05" db="EMBL/GenBank/DDBJ databases">
        <authorList>
            <person name="Alioto T."/>
            <person name="Alioto T."/>
            <person name="Gomez Garrido J."/>
        </authorList>
    </citation>
    <scope>NUCLEOTIDE SEQUENCE</scope>
</reference>
<evidence type="ECO:0000256" key="9">
    <source>
        <dbReference type="SAM" id="MobiDB-lite"/>
    </source>
</evidence>
<dbReference type="InterPro" id="IPR016438">
    <property type="entry name" value="SKI2-like"/>
</dbReference>
<dbReference type="PANTHER" id="PTHR12131">
    <property type="entry name" value="ATP-DEPENDENT RNA AND DNA HELICASE"/>
    <property type="match status" value="1"/>
</dbReference>
<keyword evidence="8" id="KW-0539">Nucleus</keyword>
<dbReference type="SUPFAM" id="SSF52540">
    <property type="entry name" value="P-loop containing nucleoside triphosphate hydrolases"/>
    <property type="match status" value="1"/>
</dbReference>
<dbReference type="GO" id="GO:0006401">
    <property type="term" value="P:RNA catabolic process"/>
    <property type="evidence" value="ECO:0007669"/>
    <property type="project" value="InterPro"/>
</dbReference>
<evidence type="ECO:0000256" key="2">
    <source>
        <dbReference type="ARBA" id="ARBA00010140"/>
    </source>
</evidence>
<organism evidence="12">
    <name type="scientific">Cacopsylla melanoneura</name>
    <dbReference type="NCBI Taxonomy" id="428564"/>
    <lineage>
        <taxon>Eukaryota</taxon>
        <taxon>Metazoa</taxon>
        <taxon>Ecdysozoa</taxon>
        <taxon>Arthropoda</taxon>
        <taxon>Hexapoda</taxon>
        <taxon>Insecta</taxon>
        <taxon>Pterygota</taxon>
        <taxon>Neoptera</taxon>
        <taxon>Paraneoptera</taxon>
        <taxon>Hemiptera</taxon>
        <taxon>Sternorrhyncha</taxon>
        <taxon>Psylloidea</taxon>
        <taxon>Psyllidae</taxon>
        <taxon>Psyllinae</taxon>
        <taxon>Cacopsylla</taxon>
    </lineage>
</organism>
<evidence type="ECO:0000256" key="3">
    <source>
        <dbReference type="ARBA" id="ARBA00022552"/>
    </source>
</evidence>
<dbReference type="CDD" id="cd18795">
    <property type="entry name" value="SF2_C_Ski2"/>
    <property type="match status" value="1"/>
</dbReference>
<dbReference type="Pfam" id="PF21408">
    <property type="entry name" value="MTR4-like_stalk"/>
    <property type="match status" value="2"/>
</dbReference>
<evidence type="ECO:0000256" key="8">
    <source>
        <dbReference type="ARBA" id="ARBA00023242"/>
    </source>
</evidence>
<dbReference type="Pfam" id="PF00270">
    <property type="entry name" value="DEAD"/>
    <property type="match status" value="1"/>
</dbReference>
<dbReference type="InterPro" id="IPR027417">
    <property type="entry name" value="P-loop_NTPase"/>
</dbReference>
<dbReference type="GO" id="GO:0005634">
    <property type="term" value="C:nucleus"/>
    <property type="evidence" value="ECO:0007669"/>
    <property type="project" value="UniProtKB-SubCell"/>
</dbReference>
<evidence type="ECO:0000259" key="10">
    <source>
        <dbReference type="PROSITE" id="PS51192"/>
    </source>
</evidence>
<keyword evidence="5" id="KW-0378">Hydrolase</keyword>
<dbReference type="GO" id="GO:0005524">
    <property type="term" value="F:ATP binding"/>
    <property type="evidence" value="ECO:0007669"/>
    <property type="project" value="UniProtKB-KW"/>
</dbReference>
<dbReference type="GO" id="GO:0016787">
    <property type="term" value="F:hydrolase activity"/>
    <property type="evidence" value="ECO:0007669"/>
    <property type="project" value="UniProtKB-KW"/>
</dbReference>
<evidence type="ECO:0000256" key="4">
    <source>
        <dbReference type="ARBA" id="ARBA00022741"/>
    </source>
</evidence>
<dbReference type="InterPro" id="IPR014001">
    <property type="entry name" value="Helicase_ATP-bd"/>
</dbReference>
<dbReference type="EMBL" id="HBUF01140348">
    <property type="protein sequence ID" value="CAG6646128.1"/>
    <property type="molecule type" value="Transcribed_RNA"/>
</dbReference>
<dbReference type="PIRSF" id="PIRSF005198">
    <property type="entry name" value="Antiviral_helicase_SKI2"/>
    <property type="match status" value="1"/>
</dbReference>